<dbReference type="InterPro" id="IPR026902">
    <property type="entry name" value="RnfC_N"/>
</dbReference>
<comment type="subunit">
    <text evidence="8">The complex is composed of six subunits: RnfA, RnfB, RnfC, RnfD, RnfE and RnfG.</text>
</comment>
<dbReference type="SUPFAM" id="SSF46548">
    <property type="entry name" value="alpha-helical ferredoxin"/>
    <property type="match status" value="1"/>
</dbReference>
<evidence type="ECO:0000256" key="8">
    <source>
        <dbReference type="HAMAP-Rule" id="MF_00461"/>
    </source>
</evidence>
<protein>
    <recommendedName>
        <fullName evidence="8">Ion-translocating oxidoreductase complex subunit C</fullName>
        <ecNumber evidence="8">7.-.-.-</ecNumber>
    </recommendedName>
    <alternativeName>
        <fullName evidence="8">Rnf electron transport complex subunit C</fullName>
    </alternativeName>
</protein>
<feature type="binding site" evidence="8">
    <location>
        <position position="404"/>
    </location>
    <ligand>
        <name>[4Fe-4S] cluster</name>
        <dbReference type="ChEBI" id="CHEBI:49883"/>
        <label>2</label>
    </ligand>
</feature>
<dbReference type="Pfam" id="PF10531">
    <property type="entry name" value="SLBB"/>
    <property type="match status" value="1"/>
</dbReference>
<dbReference type="InterPro" id="IPR019554">
    <property type="entry name" value="Soluble_ligand-bd"/>
</dbReference>
<dbReference type="Pfam" id="PF01512">
    <property type="entry name" value="Complex1_51K"/>
    <property type="match status" value="1"/>
</dbReference>
<keyword evidence="7 8" id="KW-0411">Iron-sulfur</keyword>
<dbReference type="Proteomes" id="UP000179242">
    <property type="component" value="Unassembled WGS sequence"/>
</dbReference>
<feature type="binding site" evidence="8">
    <location>
        <position position="375"/>
    </location>
    <ligand>
        <name>[4Fe-4S] cluster</name>
        <dbReference type="ChEBI" id="CHEBI:49883"/>
        <label>2</label>
    </ligand>
</feature>
<feature type="binding site" evidence="8">
    <location>
        <position position="368"/>
    </location>
    <ligand>
        <name>[4Fe-4S] cluster</name>
        <dbReference type="ChEBI" id="CHEBI:49883"/>
        <label>1</label>
    </ligand>
</feature>
<comment type="similarity">
    <text evidence="8">Belongs to the 4Fe4S bacterial-type ferredoxin family. RnfC subfamily.</text>
</comment>
<reference evidence="10 11" key="1">
    <citation type="journal article" date="2016" name="Nat. Commun.">
        <title>Thousands of microbial genomes shed light on interconnected biogeochemical processes in an aquifer system.</title>
        <authorList>
            <person name="Anantharaman K."/>
            <person name="Brown C.T."/>
            <person name="Hug L.A."/>
            <person name="Sharon I."/>
            <person name="Castelle C.J."/>
            <person name="Probst A.J."/>
            <person name="Thomas B.C."/>
            <person name="Singh A."/>
            <person name="Wilkins M.J."/>
            <person name="Karaoz U."/>
            <person name="Brodie E.L."/>
            <person name="Williams K.H."/>
            <person name="Hubbard S.S."/>
            <person name="Banfield J.F."/>
        </authorList>
    </citation>
    <scope>NUCLEOTIDE SEQUENCE [LARGE SCALE GENOMIC DNA]</scope>
</reference>
<evidence type="ECO:0000259" key="9">
    <source>
        <dbReference type="PROSITE" id="PS51379"/>
    </source>
</evidence>
<proteinExistence type="inferred from homology"/>
<dbReference type="NCBIfam" id="NF003454">
    <property type="entry name" value="PRK05035.1"/>
    <property type="match status" value="1"/>
</dbReference>
<dbReference type="Gene3D" id="3.40.50.11540">
    <property type="entry name" value="NADH-ubiquinone oxidoreductase 51kDa subunit"/>
    <property type="match status" value="1"/>
</dbReference>
<dbReference type="Gene3D" id="3.10.20.600">
    <property type="match status" value="1"/>
</dbReference>
<evidence type="ECO:0000256" key="1">
    <source>
        <dbReference type="ARBA" id="ARBA00022448"/>
    </source>
</evidence>
<keyword evidence="8" id="KW-1003">Cell membrane</keyword>
<evidence type="ECO:0000313" key="11">
    <source>
        <dbReference type="Proteomes" id="UP000179242"/>
    </source>
</evidence>
<comment type="function">
    <text evidence="8">Part of a membrane-bound complex that couples electron transfer with translocation of ions across the membrane.</text>
</comment>
<dbReference type="GO" id="GO:0005886">
    <property type="term" value="C:plasma membrane"/>
    <property type="evidence" value="ECO:0007669"/>
    <property type="project" value="UniProtKB-SubCell"/>
</dbReference>
<evidence type="ECO:0000256" key="4">
    <source>
        <dbReference type="ARBA" id="ARBA00022737"/>
    </source>
</evidence>
<sequence>MMLQKTFKGGVHPRGEKDLAINQPIEETNLPKQVVIPLSQHVGAPCRPLVQKGDLVKVGQKIGDSDKFISAPVHSSISGTVKAVEKHLVFSGQKTDSVIIDSDGKQDVFDSIKPYPVLEKISADEIIKAVREAGIVGMGGAAFPTYVKLSPPPGKKIDSIIINAAECEPYLNADYRLMLEDVFNIAYGIDVIKKVLAVTKVYVGVEDNKPIAIDYLAKKLNRVEIVKLHTKYPQGGEKQIIKTILNREVPMGGLPADVGVAAFNVATCAQIAKTLKTGFPLIERVVTVSGKHLRKPSNLKVRIGTLYKEIIEQCGGVDGELAKVVCGGPMMGIAVPSLDVPVQKGTSGIIVFTKEEIAEMVPEVCIRCGKCSQVCPMNLNPNFLADYAERGDWKKCKELGALNCIECGCCSYICGSRRDIVQLIKLAKKKLT</sequence>
<keyword evidence="2 8" id="KW-0004">4Fe-4S</keyword>
<feature type="binding site" evidence="8">
    <location>
        <position position="371"/>
    </location>
    <ligand>
        <name>[4Fe-4S] cluster</name>
        <dbReference type="ChEBI" id="CHEBI:49883"/>
        <label>1</label>
    </ligand>
</feature>
<feature type="domain" description="4Fe-4S ferredoxin-type" evidence="9">
    <location>
        <begin position="356"/>
        <end position="386"/>
    </location>
</feature>
<keyword evidence="3 8" id="KW-0479">Metal-binding</keyword>
<evidence type="ECO:0000256" key="6">
    <source>
        <dbReference type="ARBA" id="ARBA00023004"/>
    </source>
</evidence>
<dbReference type="GO" id="GO:0046872">
    <property type="term" value="F:metal ion binding"/>
    <property type="evidence" value="ECO:0007669"/>
    <property type="project" value="UniProtKB-KW"/>
</dbReference>
<feature type="binding site" evidence="8">
    <location>
        <position position="414"/>
    </location>
    <ligand>
        <name>[4Fe-4S] cluster</name>
        <dbReference type="ChEBI" id="CHEBI:49883"/>
        <label>1</label>
    </ligand>
</feature>
<evidence type="ECO:0000256" key="2">
    <source>
        <dbReference type="ARBA" id="ARBA00022485"/>
    </source>
</evidence>
<dbReference type="AlphaFoldDB" id="A0A1F4U4Z0"/>
<keyword evidence="5 8" id="KW-0249">Electron transport</keyword>
<dbReference type="GO" id="GO:0009055">
    <property type="term" value="F:electron transfer activity"/>
    <property type="evidence" value="ECO:0007669"/>
    <property type="project" value="InterPro"/>
</dbReference>
<dbReference type="PANTHER" id="PTHR43034:SF2">
    <property type="entry name" value="ION-TRANSLOCATING OXIDOREDUCTASE COMPLEX SUBUNIT C"/>
    <property type="match status" value="1"/>
</dbReference>
<keyword evidence="6 8" id="KW-0408">Iron</keyword>
<dbReference type="PANTHER" id="PTHR43034">
    <property type="entry name" value="ION-TRANSLOCATING OXIDOREDUCTASE COMPLEX SUBUNIT C"/>
    <property type="match status" value="1"/>
</dbReference>
<dbReference type="InterPro" id="IPR017896">
    <property type="entry name" value="4Fe4S_Fe-S-bd"/>
</dbReference>
<dbReference type="EC" id="7.-.-.-" evidence="8"/>
<feature type="binding site" evidence="8">
    <location>
        <position position="407"/>
    </location>
    <ligand>
        <name>[4Fe-4S] cluster</name>
        <dbReference type="ChEBI" id="CHEBI:49883"/>
        <label>2</label>
    </ligand>
</feature>
<dbReference type="PROSITE" id="PS51379">
    <property type="entry name" value="4FE4S_FER_2"/>
    <property type="match status" value="1"/>
</dbReference>
<comment type="cofactor">
    <cofactor evidence="8">
        <name>[4Fe-4S] cluster</name>
        <dbReference type="ChEBI" id="CHEBI:49883"/>
    </cofactor>
    <text evidence="8">Binds 2 [4Fe-4S] clusters per subunit.</text>
</comment>
<evidence type="ECO:0000256" key="3">
    <source>
        <dbReference type="ARBA" id="ARBA00022723"/>
    </source>
</evidence>
<dbReference type="HAMAP" id="MF_00461">
    <property type="entry name" value="RsxC_RnfC"/>
    <property type="match status" value="1"/>
</dbReference>
<dbReference type="GO" id="GO:0022900">
    <property type="term" value="P:electron transport chain"/>
    <property type="evidence" value="ECO:0007669"/>
    <property type="project" value="UniProtKB-UniRule"/>
</dbReference>
<comment type="subcellular location">
    <subcellularLocation>
        <location evidence="8">Cell membrane</location>
        <topology evidence="8">Peripheral membrane protein</topology>
    </subcellularLocation>
</comment>
<feature type="binding site" evidence="8">
    <location>
        <position position="365"/>
    </location>
    <ligand>
        <name>[4Fe-4S] cluster</name>
        <dbReference type="ChEBI" id="CHEBI:49883"/>
        <label>1</label>
    </ligand>
</feature>
<dbReference type="Pfam" id="PF13375">
    <property type="entry name" value="RnfC_N"/>
    <property type="match status" value="1"/>
</dbReference>
<accession>A0A1F4U4Z0</accession>
<dbReference type="InterPro" id="IPR010208">
    <property type="entry name" value="Ion_transpt_RnfC/RsxC"/>
</dbReference>
<keyword evidence="8" id="KW-0472">Membrane</keyword>
<feature type="binding site" evidence="8">
    <location>
        <position position="410"/>
    </location>
    <ligand>
        <name>[4Fe-4S] cluster</name>
        <dbReference type="ChEBI" id="CHEBI:49883"/>
        <label>2</label>
    </ligand>
</feature>
<gene>
    <name evidence="8" type="primary">rnfC</name>
    <name evidence="10" type="ORF">A2438_05615</name>
</gene>
<evidence type="ECO:0000256" key="7">
    <source>
        <dbReference type="ARBA" id="ARBA00023014"/>
    </source>
</evidence>
<evidence type="ECO:0000313" key="10">
    <source>
        <dbReference type="EMBL" id="OGC40035.1"/>
    </source>
</evidence>
<comment type="caution">
    <text evidence="10">The sequence shown here is derived from an EMBL/GenBank/DDBJ whole genome shotgun (WGS) entry which is preliminary data.</text>
</comment>
<keyword evidence="8" id="KW-1278">Translocase</keyword>
<dbReference type="SUPFAM" id="SSF142019">
    <property type="entry name" value="Nqo1 FMN-binding domain-like"/>
    <property type="match status" value="1"/>
</dbReference>
<dbReference type="InterPro" id="IPR011538">
    <property type="entry name" value="Nuo51_FMN-bd"/>
</dbReference>
<name>A0A1F4U4Z0_UNCSA</name>
<dbReference type="EMBL" id="MEUJ01000005">
    <property type="protein sequence ID" value="OGC40035.1"/>
    <property type="molecule type" value="Genomic_DNA"/>
</dbReference>
<keyword evidence="1 8" id="KW-0813">Transport</keyword>
<organism evidence="10 11">
    <name type="scientific">candidate division WOR-1 bacterium RIFOXYC2_FULL_46_14</name>
    <dbReference type="NCBI Taxonomy" id="1802587"/>
    <lineage>
        <taxon>Bacteria</taxon>
        <taxon>Bacillati</taxon>
        <taxon>Saganbacteria</taxon>
    </lineage>
</organism>
<dbReference type="PROSITE" id="PS00198">
    <property type="entry name" value="4FE4S_FER_1"/>
    <property type="match status" value="2"/>
</dbReference>
<dbReference type="InterPro" id="IPR037225">
    <property type="entry name" value="Nuo51_FMN-bd_sf"/>
</dbReference>
<evidence type="ECO:0000256" key="5">
    <source>
        <dbReference type="ARBA" id="ARBA00022982"/>
    </source>
</evidence>
<dbReference type="GO" id="GO:0051539">
    <property type="term" value="F:4 iron, 4 sulfur cluster binding"/>
    <property type="evidence" value="ECO:0007669"/>
    <property type="project" value="UniProtKB-KW"/>
</dbReference>
<dbReference type="InterPro" id="IPR017900">
    <property type="entry name" value="4Fe4S_Fe_S_CS"/>
</dbReference>
<dbReference type="NCBIfam" id="TIGR01945">
    <property type="entry name" value="rnfC"/>
    <property type="match status" value="1"/>
</dbReference>
<keyword evidence="4 8" id="KW-0677">Repeat</keyword>